<dbReference type="PANTHER" id="PTHR43081">
    <property type="entry name" value="ADENYLATE CYCLASE, TERMINAL-DIFFERENTIATION SPECIFIC-RELATED"/>
    <property type="match status" value="1"/>
</dbReference>
<dbReference type="Pfam" id="PF05226">
    <property type="entry name" value="CHASE2"/>
    <property type="match status" value="1"/>
</dbReference>
<dbReference type="InterPro" id="IPR050697">
    <property type="entry name" value="Adenylyl/Guanylyl_Cyclase_3/4"/>
</dbReference>
<gene>
    <name evidence="3" type="ORF">HNQ36_004778</name>
</gene>
<evidence type="ECO:0000313" key="4">
    <source>
        <dbReference type="Proteomes" id="UP000521227"/>
    </source>
</evidence>
<feature type="transmembrane region" description="Helical" evidence="1">
    <location>
        <begin position="367"/>
        <end position="387"/>
    </location>
</feature>
<proteinExistence type="predicted"/>
<feature type="domain" description="Guanylate cyclase" evidence="2">
    <location>
        <begin position="431"/>
        <end position="563"/>
    </location>
</feature>
<dbReference type="Gene3D" id="3.30.70.1230">
    <property type="entry name" value="Nucleotide cyclase"/>
    <property type="match status" value="1"/>
</dbReference>
<accession>A0A840NAQ9</accession>
<dbReference type="InterPro" id="IPR001054">
    <property type="entry name" value="A/G_cyclase"/>
</dbReference>
<keyword evidence="1" id="KW-1133">Transmembrane helix</keyword>
<dbReference type="EMBL" id="JACHIJ010000008">
    <property type="protein sequence ID" value="MBB5054771.1"/>
    <property type="molecule type" value="Genomic_DNA"/>
</dbReference>
<keyword evidence="1" id="KW-0472">Membrane</keyword>
<dbReference type="SUPFAM" id="SSF55073">
    <property type="entry name" value="Nucleotide cyclase"/>
    <property type="match status" value="1"/>
</dbReference>
<feature type="transmembrane region" description="Helical" evidence="1">
    <location>
        <begin position="341"/>
        <end position="361"/>
    </location>
</feature>
<dbReference type="PROSITE" id="PS50125">
    <property type="entry name" value="GUANYLATE_CYCLASE_2"/>
    <property type="match status" value="1"/>
</dbReference>
<dbReference type="Pfam" id="PF00211">
    <property type="entry name" value="Guanylate_cyc"/>
    <property type="match status" value="1"/>
</dbReference>
<organism evidence="3 4">
    <name type="scientific">Afipia massiliensis</name>
    <dbReference type="NCBI Taxonomy" id="211460"/>
    <lineage>
        <taxon>Bacteria</taxon>
        <taxon>Pseudomonadati</taxon>
        <taxon>Pseudomonadota</taxon>
        <taxon>Alphaproteobacteria</taxon>
        <taxon>Hyphomicrobiales</taxon>
        <taxon>Nitrobacteraceae</taxon>
        <taxon>Afipia</taxon>
    </lineage>
</organism>
<dbReference type="GO" id="GO:0006171">
    <property type="term" value="P:cAMP biosynthetic process"/>
    <property type="evidence" value="ECO:0007669"/>
    <property type="project" value="TreeGrafter"/>
</dbReference>
<reference evidence="3 4" key="1">
    <citation type="submission" date="2020-08" db="EMBL/GenBank/DDBJ databases">
        <title>Genomic Encyclopedia of Type Strains, Phase IV (KMG-IV): sequencing the most valuable type-strain genomes for metagenomic binning, comparative biology and taxonomic classification.</title>
        <authorList>
            <person name="Goeker M."/>
        </authorList>
    </citation>
    <scope>NUCLEOTIDE SEQUENCE [LARGE SCALE GENOMIC DNA]</scope>
    <source>
        <strain evidence="3 4">DSM 17498</strain>
    </source>
</reference>
<evidence type="ECO:0000259" key="2">
    <source>
        <dbReference type="PROSITE" id="PS50125"/>
    </source>
</evidence>
<sequence length="634" mass="67311">MKRLRLPTLAALALAGLWGLGLGLVHLRGDAWFLDRFEATMTDLRTLVRGKINPPDLVKIVAIDDDVVRNEGGYPLPRAALARIVDGLARFKPKVIVIDLLLVDPGPENGDQALEQALEQSPSVIAAAAVFAQGKQWIASGDDSPLAGVPSADRFLLPLQRFADRAAVGVVNVATDQGGTPRFFPMLFRQGNRIEASLPLRVAAVAAAENPGVEPDRLTLAGKSIPTDISHGLPLSFYGPRGTIPTFSAASVLNGQIDSKTIRDRVVVIGATVTGGGDVFPTPFDSVLPGVEVIATAITHLIAGDGIVRDRNVRLADVGFAVVLPMVLVGLLAWRRSVVALILIVVVFLAWLGLNVAAFSYGVWLSAALPMVAAIPPVMLFGALQLLQGRRRAQYFAMRNSLLQQFQAPVVRDWLTRHPDFLSEPVHQNAAIVFIDLSGFTALSETMDADEIRELLKSFHALIDKEVVTAGGVITSFMGDGAMILFGLPEPGPGDSANAVRCCVNLCTGTQTWLASLPPPIAARLGFKIGAHFGMIVASRLGGRSYQHITATGDTVNVASRLMEVAARQGAELAMSAEMFRAAGADNALSASGVLSGPVDTRIRGRSGSLTIWLWKSAAHSLPDDAQITQSASL</sequence>
<dbReference type="EC" id="4.6.1.1" evidence="3"/>
<keyword evidence="1" id="KW-0812">Transmembrane</keyword>
<feature type="transmembrane region" description="Helical" evidence="1">
    <location>
        <begin position="315"/>
        <end position="334"/>
    </location>
</feature>
<keyword evidence="3" id="KW-0456">Lyase</keyword>
<dbReference type="InterPro" id="IPR029787">
    <property type="entry name" value="Nucleotide_cyclase"/>
</dbReference>
<dbReference type="Proteomes" id="UP000521227">
    <property type="component" value="Unassembled WGS sequence"/>
</dbReference>
<dbReference type="GO" id="GO:0004016">
    <property type="term" value="F:adenylate cyclase activity"/>
    <property type="evidence" value="ECO:0007669"/>
    <property type="project" value="UniProtKB-EC"/>
</dbReference>
<dbReference type="AlphaFoldDB" id="A0A840NAQ9"/>
<evidence type="ECO:0000313" key="3">
    <source>
        <dbReference type="EMBL" id="MBB5054771.1"/>
    </source>
</evidence>
<dbReference type="SMART" id="SM00044">
    <property type="entry name" value="CYCc"/>
    <property type="match status" value="1"/>
</dbReference>
<dbReference type="RefSeq" id="WP_184089574.1">
    <property type="nucleotide sequence ID" value="NZ_JACHIJ010000008.1"/>
</dbReference>
<name>A0A840NAQ9_9BRAD</name>
<evidence type="ECO:0000256" key="1">
    <source>
        <dbReference type="SAM" id="Phobius"/>
    </source>
</evidence>
<comment type="caution">
    <text evidence="3">The sequence shown here is derived from an EMBL/GenBank/DDBJ whole genome shotgun (WGS) entry which is preliminary data.</text>
</comment>
<dbReference type="InterPro" id="IPR007890">
    <property type="entry name" value="CHASE2"/>
</dbReference>
<dbReference type="SMART" id="SM01080">
    <property type="entry name" value="CHASE2"/>
    <property type="match status" value="1"/>
</dbReference>
<dbReference type="CDD" id="cd07302">
    <property type="entry name" value="CHD"/>
    <property type="match status" value="1"/>
</dbReference>
<dbReference type="PANTHER" id="PTHR43081:SF20">
    <property type="entry name" value="TWO-COMPONENT RESPONSE REGULATOR"/>
    <property type="match status" value="1"/>
</dbReference>
<dbReference type="GO" id="GO:0035556">
    <property type="term" value="P:intracellular signal transduction"/>
    <property type="evidence" value="ECO:0007669"/>
    <property type="project" value="InterPro"/>
</dbReference>
<protein>
    <submittedName>
        <fullName evidence="3">Adenylate cyclase</fullName>
        <ecNumber evidence="3">4.6.1.1</ecNumber>
    </submittedName>
</protein>